<organism evidence="1 2">
    <name type="scientific">Streptococcus pneumoniae</name>
    <dbReference type="NCBI Taxonomy" id="1313"/>
    <lineage>
        <taxon>Bacteria</taxon>
        <taxon>Bacillati</taxon>
        <taxon>Bacillota</taxon>
        <taxon>Bacilli</taxon>
        <taxon>Lactobacillales</taxon>
        <taxon>Streptococcaceae</taxon>
        <taxon>Streptococcus</taxon>
    </lineage>
</organism>
<protein>
    <submittedName>
        <fullName evidence="1">Ribonuclease HII</fullName>
    </submittedName>
</protein>
<proteinExistence type="predicted"/>
<comment type="caution">
    <text evidence="1">The sequence shown here is derived from an EMBL/GenBank/DDBJ whole genome shotgun (WGS) entry which is preliminary data.</text>
</comment>
<evidence type="ECO:0000313" key="2">
    <source>
        <dbReference type="Proteomes" id="UP000483094"/>
    </source>
</evidence>
<accession>A0A6G2DD00</accession>
<dbReference type="AlphaFoldDB" id="A0A6G2DD00"/>
<reference evidence="1 2" key="1">
    <citation type="submission" date="2019-11" db="EMBL/GenBank/DDBJ databases">
        <title>Growth characteristics of pneumococcus vary with the chemical composition of the capsule and with environmental conditions.</title>
        <authorList>
            <person name="Tothpal A."/>
            <person name="Desobry K."/>
            <person name="Joshi S."/>
            <person name="Wyllie A.L."/>
            <person name="Weinberger D.M."/>
        </authorList>
    </citation>
    <scope>NUCLEOTIDE SEQUENCE [LARGE SCALE GENOMIC DNA]</scope>
    <source>
        <strain evidence="2">pnumococcus19F</strain>
    </source>
</reference>
<dbReference type="EMBL" id="WNHQ01001111">
    <property type="protein sequence ID" value="MTV74427.1"/>
    <property type="molecule type" value="Genomic_DNA"/>
</dbReference>
<feature type="non-terminal residue" evidence="1">
    <location>
        <position position="68"/>
    </location>
</feature>
<name>A0A6G2DD00_STREE</name>
<dbReference type="Proteomes" id="UP000483094">
    <property type="component" value="Unassembled WGS sequence"/>
</dbReference>
<sequence>MATIKEIKELLVTVKELESPIFLELEKDNRSGVQKEISKRKRAIQAELDENLRLESMLSYEKELYKQG</sequence>
<gene>
    <name evidence="1" type="ORF">GM540_10680</name>
</gene>
<evidence type="ECO:0000313" key="1">
    <source>
        <dbReference type="EMBL" id="MTV74427.1"/>
    </source>
</evidence>